<name>A0A481YQV4_9VIRU</name>
<organism evidence="2">
    <name type="scientific">Pithovirus LCDPAC02</name>
    <dbReference type="NCBI Taxonomy" id="2506601"/>
    <lineage>
        <taxon>Viruses</taxon>
        <taxon>Pithoviruses</taxon>
    </lineage>
</organism>
<dbReference type="EMBL" id="MK500303">
    <property type="protein sequence ID" value="QBK85115.1"/>
    <property type="molecule type" value="Genomic_DNA"/>
</dbReference>
<dbReference type="InterPro" id="IPR011009">
    <property type="entry name" value="Kinase-like_dom_sf"/>
</dbReference>
<dbReference type="PROSITE" id="PS50011">
    <property type="entry name" value="PROTEIN_KINASE_DOM"/>
    <property type="match status" value="1"/>
</dbReference>
<dbReference type="InterPro" id="IPR000719">
    <property type="entry name" value="Prot_kinase_dom"/>
</dbReference>
<evidence type="ECO:0000259" key="1">
    <source>
        <dbReference type="PROSITE" id="PS50011"/>
    </source>
</evidence>
<dbReference type="PANTHER" id="PTHR24419:SF18">
    <property type="entry name" value="SERINE_THREONINE-PROTEIN KINASE HASPIN"/>
    <property type="match status" value="1"/>
</dbReference>
<feature type="domain" description="Protein kinase" evidence="1">
    <location>
        <begin position="65"/>
        <end position="445"/>
    </location>
</feature>
<dbReference type="SUPFAM" id="SSF56112">
    <property type="entry name" value="Protein kinase-like (PK-like)"/>
    <property type="match status" value="1"/>
</dbReference>
<dbReference type="GO" id="GO:0035556">
    <property type="term" value="P:intracellular signal transduction"/>
    <property type="evidence" value="ECO:0007669"/>
    <property type="project" value="TreeGrafter"/>
</dbReference>
<dbReference type="PANTHER" id="PTHR24419">
    <property type="entry name" value="INTERLEUKIN-1 RECEPTOR-ASSOCIATED KINASE"/>
    <property type="match status" value="1"/>
</dbReference>
<keyword evidence="2" id="KW-0418">Kinase</keyword>
<gene>
    <name evidence="2" type="ORF">LCDPAC02_03140</name>
</gene>
<dbReference type="Gene3D" id="1.10.510.10">
    <property type="entry name" value="Transferase(Phosphotransferase) domain 1"/>
    <property type="match status" value="1"/>
</dbReference>
<accession>A0A481YQV4</accession>
<sequence length="445" mass="53409">MEITKKYILNYFDERLDRIKKIYETKNYSFNIDNINICNKDENFMEMIGYYVYEIFQSKNLNKYLKLEKYYLKSGFFPVVLTYFIFKENEKFSYNEPLELFIKELLYIDDDKLYTESLMEYFISTKLSELRDEIPNFVFTYSMIVEDEIISYQDINKNFKSKHRNIMILMEKIEGETLYDFLLENKYNECDVINIILQVILALNAVNQHFPFVHGDLHSRNIMVRKLEIEKIIRYKVLLNGKLVYINLKTEYSVKIIDFGSSRIGFNQTLTQNYDIESINIRMSKILPFKIKMALTNINTSLTYDEFLYYFIYKSPINKYLDFSDLEISKSFNCNQYLIINGKNPEMIDNGYTGNIEEDILNYIDNIFDGFEYLYNNNVSENDDETIRVHIKTSTPIHYDILRTKNVLSKENKDIIFEKRAIFEKKYGNAYKKNIDSIFQRLEII</sequence>
<dbReference type="GO" id="GO:0072354">
    <property type="term" value="F:histone H3T3 kinase activity"/>
    <property type="evidence" value="ECO:0007669"/>
    <property type="project" value="TreeGrafter"/>
</dbReference>
<proteinExistence type="predicted"/>
<dbReference type="GO" id="GO:0005524">
    <property type="term" value="F:ATP binding"/>
    <property type="evidence" value="ECO:0007669"/>
    <property type="project" value="InterPro"/>
</dbReference>
<protein>
    <submittedName>
        <fullName evidence="2">Protein kinase</fullName>
    </submittedName>
</protein>
<keyword evidence="2" id="KW-0808">Transferase</keyword>
<reference evidence="2" key="1">
    <citation type="journal article" date="2019" name="MBio">
        <title>Virus Genomes from Deep Sea Sediments Expand the Ocean Megavirome and Support Independent Origins of Viral Gigantism.</title>
        <authorList>
            <person name="Backstrom D."/>
            <person name="Yutin N."/>
            <person name="Jorgensen S.L."/>
            <person name="Dharamshi J."/>
            <person name="Homa F."/>
            <person name="Zaremba-Niedwiedzka K."/>
            <person name="Spang A."/>
            <person name="Wolf Y.I."/>
            <person name="Koonin E.V."/>
            <person name="Ettema T.J."/>
        </authorList>
    </citation>
    <scope>NUCLEOTIDE SEQUENCE</scope>
</reference>
<evidence type="ECO:0000313" key="2">
    <source>
        <dbReference type="EMBL" id="QBK85115.1"/>
    </source>
</evidence>
<dbReference type="Pfam" id="PF00069">
    <property type="entry name" value="Pkinase"/>
    <property type="match status" value="1"/>
</dbReference>